<evidence type="ECO:0000313" key="6">
    <source>
        <dbReference type="Proteomes" id="UP000677082"/>
    </source>
</evidence>
<dbReference type="Gene3D" id="3.40.50.720">
    <property type="entry name" value="NAD(P)-binding Rossmann-like Domain"/>
    <property type="match status" value="1"/>
</dbReference>
<dbReference type="PROSITE" id="PS00061">
    <property type="entry name" value="ADH_SHORT"/>
    <property type="match status" value="1"/>
</dbReference>
<keyword evidence="6" id="KW-1185">Reference proteome</keyword>
<gene>
    <name evidence="5" type="ORF">Ato02nite_044060</name>
</gene>
<dbReference type="RefSeq" id="WP_213008469.1">
    <property type="nucleotide sequence ID" value="NZ_BOQN01000058.1"/>
</dbReference>
<keyword evidence="2" id="KW-0521">NADP</keyword>
<dbReference type="AlphaFoldDB" id="A0A919W692"/>
<comment type="similarity">
    <text evidence="1 4">Belongs to the short-chain dehydrogenases/reductases (SDR) family.</text>
</comment>
<dbReference type="EMBL" id="BOQN01000058">
    <property type="protein sequence ID" value="GIM92613.1"/>
    <property type="molecule type" value="Genomic_DNA"/>
</dbReference>
<reference evidence="5 6" key="1">
    <citation type="submission" date="2021-03" db="EMBL/GenBank/DDBJ databases">
        <title>Whole genome shotgun sequence of Actinoplanes toevensis NBRC 105298.</title>
        <authorList>
            <person name="Komaki H."/>
            <person name="Tamura T."/>
        </authorList>
    </citation>
    <scope>NUCLEOTIDE SEQUENCE [LARGE SCALE GENOMIC DNA]</scope>
    <source>
        <strain evidence="5 6">NBRC 105298</strain>
    </source>
</reference>
<evidence type="ECO:0000256" key="2">
    <source>
        <dbReference type="ARBA" id="ARBA00022857"/>
    </source>
</evidence>
<dbReference type="GO" id="GO:0016491">
    <property type="term" value="F:oxidoreductase activity"/>
    <property type="evidence" value="ECO:0007669"/>
    <property type="project" value="UniProtKB-KW"/>
</dbReference>
<dbReference type="PANTHER" id="PTHR43490">
    <property type="entry name" value="(+)-NEOMENTHOL DEHYDROGENASE"/>
    <property type="match status" value="1"/>
</dbReference>
<dbReference type="InterPro" id="IPR002347">
    <property type="entry name" value="SDR_fam"/>
</dbReference>
<proteinExistence type="inferred from homology"/>
<dbReference type="Pfam" id="PF00106">
    <property type="entry name" value="adh_short"/>
    <property type="match status" value="1"/>
</dbReference>
<dbReference type="InterPro" id="IPR036291">
    <property type="entry name" value="NAD(P)-bd_dom_sf"/>
</dbReference>
<organism evidence="5 6">
    <name type="scientific">Paractinoplanes toevensis</name>
    <dbReference type="NCBI Taxonomy" id="571911"/>
    <lineage>
        <taxon>Bacteria</taxon>
        <taxon>Bacillati</taxon>
        <taxon>Actinomycetota</taxon>
        <taxon>Actinomycetes</taxon>
        <taxon>Micromonosporales</taxon>
        <taxon>Micromonosporaceae</taxon>
        <taxon>Paractinoplanes</taxon>
    </lineage>
</organism>
<dbReference type="PRINTS" id="PR00081">
    <property type="entry name" value="GDHRDH"/>
</dbReference>
<comment type="caution">
    <text evidence="5">The sequence shown here is derived from an EMBL/GenBank/DDBJ whole genome shotgun (WGS) entry which is preliminary data.</text>
</comment>
<dbReference type="InterPro" id="IPR020904">
    <property type="entry name" value="Sc_DH/Rdtase_CS"/>
</dbReference>
<evidence type="ECO:0000256" key="1">
    <source>
        <dbReference type="ARBA" id="ARBA00006484"/>
    </source>
</evidence>
<evidence type="ECO:0000256" key="3">
    <source>
        <dbReference type="ARBA" id="ARBA00023002"/>
    </source>
</evidence>
<name>A0A919W692_9ACTN</name>
<protein>
    <submittedName>
        <fullName evidence="5">Dehydrogenase</fullName>
    </submittedName>
</protein>
<dbReference type="Proteomes" id="UP000677082">
    <property type="component" value="Unassembled WGS sequence"/>
</dbReference>
<evidence type="ECO:0000313" key="5">
    <source>
        <dbReference type="EMBL" id="GIM92613.1"/>
    </source>
</evidence>
<sequence length="246" mass="25442">MTDSRISLITGANKGIGFAAARLIGGTVLVGARDKGRGEAAVASLRDAGTDAHLVVLDVTDGASVAAAAAWIDNSFGRLDVLVNNAAAPVREWRTPPSAMTAELLREVYETNVIGPVAVINAMLPLLRRSAAGRIVNVSSRLGSVLLISDPATSLGRVNLLAYNSSKSALNSITVAYAKELRDTAIKVNSVNPGFCETDMAAEMPARDHVKLLTAEEGAAPVVAAALLPDDGPTGMFLGSDGLVPW</sequence>
<evidence type="ECO:0000256" key="4">
    <source>
        <dbReference type="RuleBase" id="RU000363"/>
    </source>
</evidence>
<dbReference type="PANTHER" id="PTHR43490:SF99">
    <property type="entry name" value="SHORT-CHAIN DEHYDROGENASE_REDUCTASE"/>
    <property type="match status" value="1"/>
</dbReference>
<dbReference type="PRINTS" id="PR00080">
    <property type="entry name" value="SDRFAMILY"/>
</dbReference>
<accession>A0A919W692</accession>
<dbReference type="SUPFAM" id="SSF51735">
    <property type="entry name" value="NAD(P)-binding Rossmann-fold domains"/>
    <property type="match status" value="1"/>
</dbReference>
<keyword evidence="3" id="KW-0560">Oxidoreductase</keyword>